<evidence type="ECO:0000313" key="3">
    <source>
        <dbReference type="Proteomes" id="UP001589535"/>
    </source>
</evidence>
<dbReference type="RefSeq" id="WP_378207972.1">
    <property type="nucleotide sequence ID" value="NZ_JBHMBK010000078.1"/>
</dbReference>
<dbReference type="Proteomes" id="UP001589535">
    <property type="component" value="Unassembled WGS sequence"/>
</dbReference>
<dbReference type="Pfam" id="PF01381">
    <property type="entry name" value="HTH_3"/>
    <property type="match status" value="1"/>
</dbReference>
<organism evidence="2 3">
    <name type="scientific">Amycolatopsis plumensis</name>
    <dbReference type="NCBI Taxonomy" id="236508"/>
    <lineage>
        <taxon>Bacteria</taxon>
        <taxon>Bacillati</taxon>
        <taxon>Actinomycetota</taxon>
        <taxon>Actinomycetes</taxon>
        <taxon>Pseudonocardiales</taxon>
        <taxon>Pseudonocardiaceae</taxon>
        <taxon>Amycolatopsis</taxon>
    </lineage>
</organism>
<keyword evidence="3" id="KW-1185">Reference proteome</keyword>
<protein>
    <submittedName>
        <fullName evidence="2">Helix-turn-helix domain-containing protein</fullName>
    </submittedName>
</protein>
<comment type="caution">
    <text evidence="2">The sequence shown here is derived from an EMBL/GenBank/DDBJ whole genome shotgun (WGS) entry which is preliminary data.</text>
</comment>
<feature type="domain" description="HTH cro/C1-type" evidence="1">
    <location>
        <begin position="27"/>
        <end position="82"/>
    </location>
</feature>
<accession>A0ABV5UIN4</accession>
<dbReference type="Gene3D" id="1.10.260.40">
    <property type="entry name" value="lambda repressor-like DNA-binding domains"/>
    <property type="match status" value="1"/>
</dbReference>
<gene>
    <name evidence="2" type="ORF">ACFFTO_44445</name>
</gene>
<dbReference type="InterPro" id="IPR001387">
    <property type="entry name" value="Cro/C1-type_HTH"/>
</dbReference>
<sequence>MQNDRPWLSSRVAAEFELDTSLIAEALKSFRKARSLTQADLAQMLSIDQSYLSKIENQKRKIFDIELILRIATQLDIDPEELGIARTILEPVKPPSKSALVGQVDPVVESQNSWRRARRYLNKNRGGLAQAAKSLYSADARIGDSPLLALKKWIPAEPIDLSEISLNWSDSVAPLAVTGAEPEAHPLLPLSGPGRRFGRYTTAIKYLDPPALFENRSSYRMLDCDLSGSAPTMNFGLGTYFDKLDVSEAIAHEMAISASWRAAKGRVNWADLPLRGLVGNPFDLERRALMPAIETLTIRRGAGSDAPTFLLHWRDPQKVATAGGIYGLIPAGEFQPSTIASFDRRNDFDLWKNVVREYSEEVLGEPERDGSQAEPLDYDSWSFYVQLSEGLEDGNISAYCLGMGLDALTLTATILTVVVFDGEIFDALFGNAVEVNPEGALVAAVDSSKVTDGLPFNEETVKRLLSKEPMASPGACILDRAWRFRHQIIEK</sequence>
<dbReference type="EMBL" id="JBHMBK010000078">
    <property type="protein sequence ID" value="MFB9691265.1"/>
    <property type="molecule type" value="Genomic_DNA"/>
</dbReference>
<dbReference type="PROSITE" id="PS50943">
    <property type="entry name" value="HTH_CROC1"/>
    <property type="match status" value="1"/>
</dbReference>
<dbReference type="CDD" id="cd00093">
    <property type="entry name" value="HTH_XRE"/>
    <property type="match status" value="1"/>
</dbReference>
<evidence type="ECO:0000259" key="1">
    <source>
        <dbReference type="PROSITE" id="PS50943"/>
    </source>
</evidence>
<proteinExistence type="predicted"/>
<dbReference type="SUPFAM" id="SSF47413">
    <property type="entry name" value="lambda repressor-like DNA-binding domains"/>
    <property type="match status" value="1"/>
</dbReference>
<dbReference type="SMART" id="SM00530">
    <property type="entry name" value="HTH_XRE"/>
    <property type="match status" value="1"/>
</dbReference>
<reference evidence="2 3" key="1">
    <citation type="submission" date="2024-09" db="EMBL/GenBank/DDBJ databases">
        <authorList>
            <person name="Sun Q."/>
            <person name="Mori K."/>
        </authorList>
    </citation>
    <scope>NUCLEOTIDE SEQUENCE [LARGE SCALE GENOMIC DNA]</scope>
    <source>
        <strain evidence="2 3">JCM 13852</strain>
    </source>
</reference>
<dbReference type="InterPro" id="IPR010982">
    <property type="entry name" value="Lambda_DNA-bd_dom_sf"/>
</dbReference>
<name>A0ABV5UIN4_9PSEU</name>
<evidence type="ECO:0000313" key="2">
    <source>
        <dbReference type="EMBL" id="MFB9691265.1"/>
    </source>
</evidence>